<keyword evidence="8" id="KW-0546">Nucleotide metabolism</keyword>
<feature type="non-terminal residue" evidence="9">
    <location>
        <position position="173"/>
    </location>
</feature>
<accession>A0A3P7JSC4</accession>
<protein>
    <recommendedName>
        <fullName evidence="3">5'-nucleotidase</fullName>
        <ecNumber evidence="3">3.1.3.5</ecNumber>
    </recommendedName>
</protein>
<dbReference type="SUPFAM" id="SSF56784">
    <property type="entry name" value="HAD-like"/>
    <property type="match status" value="1"/>
</dbReference>
<dbReference type="PANTHER" id="PTHR13045:SF0">
    <property type="entry name" value="7-METHYLGUANOSINE PHOSPHATE-SPECIFIC 5'-NUCLEOTIDASE"/>
    <property type="match status" value="1"/>
</dbReference>
<dbReference type="EC" id="3.1.3.5" evidence="3"/>
<evidence type="ECO:0000313" key="10">
    <source>
        <dbReference type="Proteomes" id="UP000270094"/>
    </source>
</evidence>
<keyword evidence="5" id="KW-0547">Nucleotide-binding</keyword>
<dbReference type="GO" id="GO:0009117">
    <property type="term" value="P:nucleotide metabolic process"/>
    <property type="evidence" value="ECO:0007669"/>
    <property type="project" value="UniProtKB-KW"/>
</dbReference>
<gene>
    <name evidence="9" type="ORF">SVUK_LOCUS14175</name>
</gene>
<dbReference type="GO" id="GO:0000166">
    <property type="term" value="F:nucleotide binding"/>
    <property type="evidence" value="ECO:0007669"/>
    <property type="project" value="UniProtKB-KW"/>
</dbReference>
<dbReference type="Gene3D" id="1.10.150.340">
    <property type="entry name" value="Pyrimidine 5'-nucleotidase (UMPH-1), N-terminal domain"/>
    <property type="match status" value="1"/>
</dbReference>
<evidence type="ECO:0000256" key="2">
    <source>
        <dbReference type="ARBA" id="ARBA00008389"/>
    </source>
</evidence>
<organism evidence="9 10">
    <name type="scientific">Strongylus vulgaris</name>
    <name type="common">Blood worm</name>
    <dbReference type="NCBI Taxonomy" id="40348"/>
    <lineage>
        <taxon>Eukaryota</taxon>
        <taxon>Metazoa</taxon>
        <taxon>Ecdysozoa</taxon>
        <taxon>Nematoda</taxon>
        <taxon>Chromadorea</taxon>
        <taxon>Rhabditida</taxon>
        <taxon>Rhabditina</taxon>
        <taxon>Rhabditomorpha</taxon>
        <taxon>Strongyloidea</taxon>
        <taxon>Strongylidae</taxon>
        <taxon>Strongylus</taxon>
    </lineage>
</organism>
<name>A0A3P7JSC4_STRVU</name>
<dbReference type="InterPro" id="IPR006434">
    <property type="entry name" value="Pyrimidine_nucleotidase_eu"/>
</dbReference>
<comment type="catalytic activity">
    <reaction evidence="1">
        <text>a ribonucleoside 5'-phosphate + H2O = a ribonucleoside + phosphate</text>
        <dbReference type="Rhea" id="RHEA:12484"/>
        <dbReference type="ChEBI" id="CHEBI:15377"/>
        <dbReference type="ChEBI" id="CHEBI:18254"/>
        <dbReference type="ChEBI" id="CHEBI:43474"/>
        <dbReference type="ChEBI" id="CHEBI:58043"/>
        <dbReference type="EC" id="3.1.3.5"/>
    </reaction>
</comment>
<dbReference type="OrthoDB" id="5831591at2759"/>
<dbReference type="GO" id="GO:0000287">
    <property type="term" value="F:magnesium ion binding"/>
    <property type="evidence" value="ECO:0007669"/>
    <property type="project" value="InterPro"/>
</dbReference>
<dbReference type="GO" id="GO:0008253">
    <property type="term" value="F:5'-nucleotidase activity"/>
    <property type="evidence" value="ECO:0007669"/>
    <property type="project" value="UniProtKB-EC"/>
</dbReference>
<dbReference type="PANTHER" id="PTHR13045">
    <property type="entry name" value="5'-NUCLEOTIDASE"/>
    <property type="match status" value="1"/>
</dbReference>
<dbReference type="EMBL" id="UYYB01104217">
    <property type="protein sequence ID" value="VDM79177.1"/>
    <property type="molecule type" value="Genomic_DNA"/>
</dbReference>
<evidence type="ECO:0000313" key="9">
    <source>
        <dbReference type="EMBL" id="VDM79177.1"/>
    </source>
</evidence>
<dbReference type="Proteomes" id="UP000270094">
    <property type="component" value="Unassembled WGS sequence"/>
</dbReference>
<comment type="similarity">
    <text evidence="2">Belongs to the pyrimidine 5'-nucleotidase family.</text>
</comment>
<evidence type="ECO:0000256" key="3">
    <source>
        <dbReference type="ARBA" id="ARBA00012643"/>
    </source>
</evidence>
<evidence type="ECO:0000256" key="6">
    <source>
        <dbReference type="ARBA" id="ARBA00022801"/>
    </source>
</evidence>
<dbReference type="InterPro" id="IPR036412">
    <property type="entry name" value="HAD-like_sf"/>
</dbReference>
<evidence type="ECO:0000256" key="5">
    <source>
        <dbReference type="ARBA" id="ARBA00022741"/>
    </source>
</evidence>
<keyword evidence="6" id="KW-0378">Hydrolase</keyword>
<dbReference type="AlphaFoldDB" id="A0A3P7JSC4"/>
<proteinExistence type="inferred from homology"/>
<keyword evidence="7" id="KW-0460">Magnesium</keyword>
<dbReference type="GO" id="GO:0005737">
    <property type="term" value="C:cytoplasm"/>
    <property type="evidence" value="ECO:0007669"/>
    <property type="project" value="InterPro"/>
</dbReference>
<keyword evidence="4" id="KW-0479">Metal-binding</keyword>
<keyword evidence="10" id="KW-1185">Reference proteome</keyword>
<evidence type="ECO:0000256" key="7">
    <source>
        <dbReference type="ARBA" id="ARBA00022842"/>
    </source>
</evidence>
<reference evidence="9 10" key="1">
    <citation type="submission" date="2018-11" db="EMBL/GenBank/DDBJ databases">
        <authorList>
            <consortium name="Pathogen Informatics"/>
        </authorList>
    </citation>
    <scope>NUCLEOTIDE SEQUENCE [LARGE SCALE GENOMIC DNA]</scope>
</reference>
<dbReference type="FunFam" id="1.10.150.340:FF:000001">
    <property type="entry name" value="Cytosolic 5-nucleotidase 3-like"/>
    <property type="match status" value="1"/>
</dbReference>
<dbReference type="Pfam" id="PF05822">
    <property type="entry name" value="UMPH-1"/>
    <property type="match status" value="1"/>
</dbReference>
<evidence type="ECO:0000256" key="1">
    <source>
        <dbReference type="ARBA" id="ARBA00000815"/>
    </source>
</evidence>
<sequence length="173" mass="20479">MILLAPLPTQQQVQVIEMPTPVTFPLPVIDENSRTPSEQTFNNIFNRPHVMMRDREAVERKLKVMIEGGREKLMIISDFDYTLSRFEDSRGSRCWTTHGVFDNCAKEFDPKLADKFESLREKYFPIEFDPKLTQEEKIPYMEEWWNASHNHIVSARFDKPTIENFVRKSRIIL</sequence>
<evidence type="ECO:0000256" key="8">
    <source>
        <dbReference type="ARBA" id="ARBA00023080"/>
    </source>
</evidence>
<evidence type="ECO:0000256" key="4">
    <source>
        <dbReference type="ARBA" id="ARBA00022723"/>
    </source>
</evidence>